<evidence type="ECO:0000256" key="4">
    <source>
        <dbReference type="ARBA" id="ARBA00023139"/>
    </source>
</evidence>
<evidence type="ECO:0000256" key="1">
    <source>
        <dbReference type="ARBA" id="ARBA00004459"/>
    </source>
</evidence>
<feature type="chain" id="PRO_5038008246" evidence="6">
    <location>
        <begin position="26"/>
        <end position="155"/>
    </location>
</feature>
<keyword evidence="2 6" id="KW-0732">Signal</keyword>
<dbReference type="Proteomes" id="UP000672934">
    <property type="component" value="Unassembled WGS sequence"/>
</dbReference>
<evidence type="ECO:0000256" key="5">
    <source>
        <dbReference type="ARBA" id="ARBA00023288"/>
    </source>
</evidence>
<evidence type="ECO:0000256" key="2">
    <source>
        <dbReference type="ARBA" id="ARBA00022729"/>
    </source>
</evidence>
<keyword evidence="5 7" id="KW-0449">Lipoprotein</keyword>
<name>A0A916IQI3_9BURK</name>
<dbReference type="EMBL" id="CAJPUY010000002">
    <property type="protein sequence ID" value="CAG2130235.1"/>
    <property type="molecule type" value="Genomic_DNA"/>
</dbReference>
<feature type="signal peptide" evidence="6">
    <location>
        <begin position="1"/>
        <end position="25"/>
    </location>
</feature>
<reference evidence="7" key="1">
    <citation type="submission" date="2021-03" db="EMBL/GenBank/DDBJ databases">
        <authorList>
            <person name="Peeters C."/>
        </authorList>
    </citation>
    <scope>NUCLEOTIDE SEQUENCE</scope>
    <source>
        <strain evidence="7">LMG 31506</strain>
    </source>
</reference>
<dbReference type="PANTHER" id="PTHR35603">
    <property type="match status" value="1"/>
</dbReference>
<dbReference type="PROSITE" id="PS51257">
    <property type="entry name" value="PROKAR_LIPOPROTEIN"/>
    <property type="match status" value="1"/>
</dbReference>
<protein>
    <submittedName>
        <fullName evidence="7">Outer membrane lipoprotein pcp</fullName>
    </submittedName>
</protein>
<dbReference type="PANTHER" id="PTHR35603:SF1">
    <property type="entry name" value="OUTER MEMBRANE LIPOPROTEIN SLYB"/>
    <property type="match status" value="1"/>
</dbReference>
<dbReference type="GO" id="GO:0009279">
    <property type="term" value="C:cell outer membrane"/>
    <property type="evidence" value="ECO:0007669"/>
    <property type="project" value="UniProtKB-SubCell"/>
</dbReference>
<evidence type="ECO:0000256" key="6">
    <source>
        <dbReference type="SAM" id="SignalP"/>
    </source>
</evidence>
<comment type="caution">
    <text evidence="7">The sequence shown here is derived from an EMBL/GenBank/DDBJ whole genome shotgun (WGS) entry which is preliminary data.</text>
</comment>
<evidence type="ECO:0000313" key="7">
    <source>
        <dbReference type="EMBL" id="CAG2130235.1"/>
    </source>
</evidence>
<gene>
    <name evidence="7" type="primary">pcp_1</name>
    <name evidence="7" type="ORF">LMG31506_00775</name>
</gene>
<accession>A0A916IQI3</accession>
<comment type="subcellular location">
    <subcellularLocation>
        <location evidence="1">Cell outer membrane</location>
        <topology evidence="1">Lipid-anchor</topology>
    </subcellularLocation>
</comment>
<keyword evidence="3" id="KW-0472">Membrane</keyword>
<organism evidence="7 8">
    <name type="scientific">Cupriavidus yeoncheonensis</name>
    <dbReference type="NCBI Taxonomy" id="1462994"/>
    <lineage>
        <taxon>Bacteria</taxon>
        <taxon>Pseudomonadati</taxon>
        <taxon>Pseudomonadota</taxon>
        <taxon>Betaproteobacteria</taxon>
        <taxon>Burkholderiales</taxon>
        <taxon>Burkholderiaceae</taxon>
        <taxon>Cupriavidus</taxon>
    </lineage>
</organism>
<evidence type="ECO:0000256" key="3">
    <source>
        <dbReference type="ARBA" id="ARBA00023136"/>
    </source>
</evidence>
<sequence length="155" mass="15513">MNSKIRTGVVAVFAVAALVSGCATDSSSNSVYSTGQAQREQTVRYGVVEGVRDVMIQGGQTGAGTLAGGAIGGVAAGSLIGSGNGSVAAGILGAVLGGIAGSAAENKVNQRRALEITVRLENGEMRAITQEADELFRPGDQVRLLTAGGVTRVTH</sequence>
<dbReference type="AlphaFoldDB" id="A0A916IQI3"/>
<keyword evidence="4" id="KW-0564">Palmitate</keyword>
<dbReference type="RefSeq" id="WP_211945783.1">
    <property type="nucleotide sequence ID" value="NZ_CAJPUY010000002.1"/>
</dbReference>
<proteinExistence type="predicted"/>
<evidence type="ECO:0000313" key="8">
    <source>
        <dbReference type="Proteomes" id="UP000672934"/>
    </source>
</evidence>
<dbReference type="InterPro" id="IPR051407">
    <property type="entry name" value="Bact_OM_lipoprot/Surf_antigen"/>
</dbReference>
<keyword evidence="8" id="KW-1185">Reference proteome</keyword>